<accession>A0A6A6F894</accession>
<keyword evidence="4" id="KW-1185">Reference proteome</keyword>
<dbReference type="Proteomes" id="UP000799539">
    <property type="component" value="Unassembled WGS sequence"/>
</dbReference>
<feature type="region of interest" description="Disordered" evidence="1">
    <location>
        <begin position="66"/>
        <end position="91"/>
    </location>
</feature>
<sequence>MLPQSMRDSSATEANEETGLLAWSKRKRSRTRMSCCRSVSVCNAALALAAVMFMFAVIGLSIDDSARDEPQEDGGDHVRNPNRPPTTPWVPGASCCSPNAVDTGFSLDFEGLQNFTFLEPMENSAYFNGYIKGEIQVLPATTAQKPDLKVSISYSTSPQWQVQNSNYVKTSDSLSLQLPSLETTGVPSSRQCIGVYVKIDVRPGITLENWDLVTGNLNVEVDDSLYDHQSDGATSSSLHMTGSSSFNAIHGNVNIGYWSSRRTEVETISGTIRGRYALRDLLSLKSQSGSVQVEVDPKREDSKHPSAAEFMIYTSSGTVKATNPTAGDIPIRNYRTRIETVSGSVTGDFILGMLTSFHTQSGTVLAKLLPVYDSTDASILHSDTTSASQSLTILPPYAYPGDSFAKLHSDHKFTSTSGTLRLQYPDEWEGGIHGETTSGSITIRGKDIKFSSAPGGSASWPLGRHVQAQKGKGEGRLKFATVSANVDLRMGEL</sequence>
<gene>
    <name evidence="3" type="ORF">CERZMDRAFT_48494</name>
</gene>
<dbReference type="EMBL" id="ML992691">
    <property type="protein sequence ID" value="KAF2208837.1"/>
    <property type="molecule type" value="Genomic_DNA"/>
</dbReference>
<dbReference type="AlphaFoldDB" id="A0A6A6F894"/>
<feature type="compositionally biased region" description="Basic and acidic residues" evidence="1">
    <location>
        <begin position="66"/>
        <end position="79"/>
    </location>
</feature>
<evidence type="ECO:0000256" key="1">
    <source>
        <dbReference type="SAM" id="MobiDB-lite"/>
    </source>
</evidence>
<keyword evidence="2" id="KW-0812">Transmembrane</keyword>
<evidence type="ECO:0000313" key="3">
    <source>
        <dbReference type="EMBL" id="KAF2208837.1"/>
    </source>
</evidence>
<evidence type="ECO:0008006" key="5">
    <source>
        <dbReference type="Google" id="ProtNLM"/>
    </source>
</evidence>
<keyword evidence="2" id="KW-0472">Membrane</keyword>
<evidence type="ECO:0000256" key="2">
    <source>
        <dbReference type="SAM" id="Phobius"/>
    </source>
</evidence>
<protein>
    <recommendedName>
        <fullName evidence="5">Adhesin domain-containing protein</fullName>
    </recommendedName>
</protein>
<feature type="transmembrane region" description="Helical" evidence="2">
    <location>
        <begin position="35"/>
        <end position="62"/>
    </location>
</feature>
<dbReference type="OrthoDB" id="3539644at2759"/>
<proteinExistence type="predicted"/>
<name>A0A6A6F894_9PEZI</name>
<organism evidence="3 4">
    <name type="scientific">Cercospora zeae-maydis SCOH1-5</name>
    <dbReference type="NCBI Taxonomy" id="717836"/>
    <lineage>
        <taxon>Eukaryota</taxon>
        <taxon>Fungi</taxon>
        <taxon>Dikarya</taxon>
        <taxon>Ascomycota</taxon>
        <taxon>Pezizomycotina</taxon>
        <taxon>Dothideomycetes</taxon>
        <taxon>Dothideomycetidae</taxon>
        <taxon>Mycosphaerellales</taxon>
        <taxon>Mycosphaerellaceae</taxon>
        <taxon>Cercospora</taxon>
    </lineage>
</organism>
<evidence type="ECO:0000313" key="4">
    <source>
        <dbReference type="Proteomes" id="UP000799539"/>
    </source>
</evidence>
<reference evidence="3" key="1">
    <citation type="journal article" date="2020" name="Stud. Mycol.">
        <title>101 Dothideomycetes genomes: a test case for predicting lifestyles and emergence of pathogens.</title>
        <authorList>
            <person name="Haridas S."/>
            <person name="Albert R."/>
            <person name="Binder M."/>
            <person name="Bloem J."/>
            <person name="Labutti K."/>
            <person name="Salamov A."/>
            <person name="Andreopoulos B."/>
            <person name="Baker S."/>
            <person name="Barry K."/>
            <person name="Bills G."/>
            <person name="Bluhm B."/>
            <person name="Cannon C."/>
            <person name="Castanera R."/>
            <person name="Culley D."/>
            <person name="Daum C."/>
            <person name="Ezra D."/>
            <person name="Gonzalez J."/>
            <person name="Henrissat B."/>
            <person name="Kuo A."/>
            <person name="Liang C."/>
            <person name="Lipzen A."/>
            <person name="Lutzoni F."/>
            <person name="Magnuson J."/>
            <person name="Mondo S."/>
            <person name="Nolan M."/>
            <person name="Ohm R."/>
            <person name="Pangilinan J."/>
            <person name="Park H.-J."/>
            <person name="Ramirez L."/>
            <person name="Alfaro M."/>
            <person name="Sun H."/>
            <person name="Tritt A."/>
            <person name="Yoshinaga Y."/>
            <person name="Zwiers L.-H."/>
            <person name="Turgeon B."/>
            <person name="Goodwin S."/>
            <person name="Spatafora J."/>
            <person name="Crous P."/>
            <person name="Grigoriev I."/>
        </authorList>
    </citation>
    <scope>NUCLEOTIDE SEQUENCE</scope>
    <source>
        <strain evidence="3">SCOH1-5</strain>
    </source>
</reference>
<keyword evidence="2" id="KW-1133">Transmembrane helix</keyword>